<dbReference type="GO" id="GO:0046872">
    <property type="term" value="F:metal ion binding"/>
    <property type="evidence" value="ECO:0007669"/>
    <property type="project" value="UniProtKB-KW"/>
</dbReference>
<dbReference type="Gene3D" id="3.30.1330.90">
    <property type="entry name" value="D-3-phosphoglycerate dehydrogenase, domain 3"/>
    <property type="match status" value="1"/>
</dbReference>
<dbReference type="PANTHER" id="PTHR30182">
    <property type="entry name" value="L-SERINE DEHYDRATASE"/>
    <property type="match status" value="1"/>
</dbReference>
<dbReference type="Pfam" id="PF03315">
    <property type="entry name" value="SDH_beta"/>
    <property type="match status" value="1"/>
</dbReference>
<dbReference type="InterPro" id="IPR004643">
    <property type="entry name" value="Fe-S_L-Ser_bsu"/>
</dbReference>
<evidence type="ECO:0000256" key="5">
    <source>
        <dbReference type="ARBA" id="ARBA00022485"/>
    </source>
</evidence>
<evidence type="ECO:0000256" key="10">
    <source>
        <dbReference type="ARBA" id="ARBA00049406"/>
    </source>
</evidence>
<sequence length="140" mass="14850">MEAYSIFDVIGPIMIGPSSSHTAGAAKIAYIAHQKLGEDVKKAVFLLHGSFAKTYKGHGTDKALVGGILGISHEDVLLKEALTIAKKKNVSIEFKEVDFGNVHPNTVQIILTSIKGKVISIMGSSIGAGKIEILSKEAIH</sequence>
<evidence type="ECO:0000256" key="6">
    <source>
        <dbReference type="ARBA" id="ARBA00022723"/>
    </source>
</evidence>
<keyword evidence="7 11" id="KW-0408">Iron</keyword>
<evidence type="ECO:0000259" key="12">
    <source>
        <dbReference type="Pfam" id="PF03315"/>
    </source>
</evidence>
<dbReference type="PANTHER" id="PTHR30182:SF12">
    <property type="entry name" value="L-SERINE DEHYDRATASE, BETA CHAIN-RELATED"/>
    <property type="match status" value="1"/>
</dbReference>
<reference evidence="13 14" key="1">
    <citation type="submission" date="2019-03" db="EMBL/GenBank/DDBJ databases">
        <title>Genomic Encyclopedia of Type Strains, Phase IV (KMG-IV): sequencing the most valuable type-strain genomes for metagenomic binning, comparative biology and taxonomic classification.</title>
        <authorList>
            <person name="Goeker M."/>
        </authorList>
    </citation>
    <scope>NUCLEOTIDE SEQUENCE [LARGE SCALE GENOMIC DNA]</scope>
    <source>
        <strain evidence="13 14">DSM 24176</strain>
    </source>
</reference>
<comment type="caution">
    <text evidence="13">The sequence shown here is derived from an EMBL/GenBank/DDBJ whole genome shotgun (WGS) entry which is preliminary data.</text>
</comment>
<evidence type="ECO:0000256" key="8">
    <source>
        <dbReference type="ARBA" id="ARBA00023014"/>
    </source>
</evidence>
<gene>
    <name evidence="13" type="ORF">EDC19_0024</name>
</gene>
<dbReference type="InterPro" id="IPR005131">
    <property type="entry name" value="Ser_deHydtase_bsu"/>
</dbReference>
<dbReference type="InterPro" id="IPR051318">
    <property type="entry name" value="Fe-S_L-Ser"/>
</dbReference>
<evidence type="ECO:0000256" key="7">
    <source>
        <dbReference type="ARBA" id="ARBA00023004"/>
    </source>
</evidence>
<accession>A0A4R1N3L1</accession>
<feature type="domain" description="Serine dehydratase beta chain" evidence="12">
    <location>
        <begin position="5"/>
        <end position="83"/>
    </location>
</feature>
<dbReference type="GO" id="GO:0003941">
    <property type="term" value="F:L-serine ammonia-lyase activity"/>
    <property type="evidence" value="ECO:0007669"/>
    <property type="project" value="UniProtKB-UniRule"/>
</dbReference>
<evidence type="ECO:0000256" key="3">
    <source>
        <dbReference type="ARBA" id="ARBA00008636"/>
    </source>
</evidence>
<name>A0A4R1N3L1_9FIRM</name>
<proteinExistence type="inferred from homology"/>
<comment type="similarity">
    <text evidence="3 11">Belongs to the iron-sulfur dependent L-serine dehydratase family.</text>
</comment>
<dbReference type="RefSeq" id="WP_132278694.1">
    <property type="nucleotide sequence ID" value="NZ_SMGQ01000001.1"/>
</dbReference>
<dbReference type="OrthoDB" id="9813137at2"/>
<protein>
    <recommendedName>
        <fullName evidence="11">L-serine dehydratase</fullName>
        <ecNumber evidence="11">4.3.1.17</ecNumber>
    </recommendedName>
</protein>
<dbReference type="Proteomes" id="UP000294545">
    <property type="component" value="Unassembled WGS sequence"/>
</dbReference>
<evidence type="ECO:0000256" key="4">
    <source>
        <dbReference type="ARBA" id="ARBA00022432"/>
    </source>
</evidence>
<dbReference type="NCBIfam" id="TIGR00719">
    <property type="entry name" value="sda_beta"/>
    <property type="match status" value="1"/>
</dbReference>
<comment type="catalytic activity">
    <reaction evidence="10 11">
        <text>L-serine = pyruvate + NH4(+)</text>
        <dbReference type="Rhea" id="RHEA:19169"/>
        <dbReference type="ChEBI" id="CHEBI:15361"/>
        <dbReference type="ChEBI" id="CHEBI:28938"/>
        <dbReference type="ChEBI" id="CHEBI:33384"/>
        <dbReference type="EC" id="4.3.1.17"/>
    </reaction>
</comment>
<evidence type="ECO:0000256" key="2">
    <source>
        <dbReference type="ARBA" id="ARBA00004742"/>
    </source>
</evidence>
<dbReference type="GO" id="GO:0051539">
    <property type="term" value="F:4 iron, 4 sulfur cluster binding"/>
    <property type="evidence" value="ECO:0007669"/>
    <property type="project" value="UniProtKB-UniRule"/>
</dbReference>
<keyword evidence="14" id="KW-1185">Reference proteome</keyword>
<comment type="cofactor">
    <cofactor evidence="1 11">
        <name>[4Fe-4S] cluster</name>
        <dbReference type="ChEBI" id="CHEBI:49883"/>
    </cofactor>
</comment>
<dbReference type="GO" id="GO:0006094">
    <property type="term" value="P:gluconeogenesis"/>
    <property type="evidence" value="ECO:0007669"/>
    <property type="project" value="UniProtKB-KW"/>
</dbReference>
<evidence type="ECO:0000256" key="1">
    <source>
        <dbReference type="ARBA" id="ARBA00001966"/>
    </source>
</evidence>
<keyword evidence="5 11" id="KW-0004">4Fe-4S</keyword>
<dbReference type="AlphaFoldDB" id="A0A4R1N3L1"/>
<evidence type="ECO:0000256" key="9">
    <source>
        <dbReference type="ARBA" id="ARBA00023239"/>
    </source>
</evidence>
<evidence type="ECO:0000256" key="11">
    <source>
        <dbReference type="RuleBase" id="RU366059"/>
    </source>
</evidence>
<keyword evidence="6 11" id="KW-0479">Metal-binding</keyword>
<keyword evidence="9 11" id="KW-0456">Lyase</keyword>
<dbReference type="EMBL" id="SMGQ01000001">
    <property type="protein sequence ID" value="TCL00044.1"/>
    <property type="molecule type" value="Genomic_DNA"/>
</dbReference>
<organism evidence="13 14">
    <name type="scientific">Natranaerovirga hydrolytica</name>
    <dbReference type="NCBI Taxonomy" id="680378"/>
    <lineage>
        <taxon>Bacteria</taxon>
        <taxon>Bacillati</taxon>
        <taxon>Bacillota</taxon>
        <taxon>Clostridia</taxon>
        <taxon>Lachnospirales</taxon>
        <taxon>Natranaerovirgaceae</taxon>
        <taxon>Natranaerovirga</taxon>
    </lineage>
</organism>
<dbReference type="EC" id="4.3.1.17" evidence="11"/>
<keyword evidence="4 11" id="KW-0312">Gluconeogenesis</keyword>
<keyword evidence="8 11" id="KW-0411">Iron-sulfur</keyword>
<evidence type="ECO:0000313" key="13">
    <source>
        <dbReference type="EMBL" id="TCL00044.1"/>
    </source>
</evidence>
<evidence type="ECO:0000313" key="14">
    <source>
        <dbReference type="Proteomes" id="UP000294545"/>
    </source>
</evidence>
<dbReference type="SUPFAM" id="SSF143548">
    <property type="entry name" value="Serine metabolism enzymes domain"/>
    <property type="match status" value="1"/>
</dbReference>
<dbReference type="InterPro" id="IPR029009">
    <property type="entry name" value="ASB_dom_sf"/>
</dbReference>
<comment type="pathway">
    <text evidence="2">Carbohydrate biosynthesis; gluconeogenesis.</text>
</comment>